<name>K1XXF3_9BACT</name>
<feature type="domain" description="Methyltransferase type 11" evidence="1">
    <location>
        <begin position="47"/>
        <end position="153"/>
    </location>
</feature>
<evidence type="ECO:0000259" key="1">
    <source>
        <dbReference type="Pfam" id="PF08241"/>
    </source>
</evidence>
<dbReference type="PANTHER" id="PTHR43861">
    <property type="entry name" value="TRANS-ACONITATE 2-METHYLTRANSFERASE-RELATED"/>
    <property type="match status" value="1"/>
</dbReference>
<protein>
    <submittedName>
        <fullName evidence="2">Methyltransferase type 11</fullName>
    </submittedName>
</protein>
<dbReference type="CDD" id="cd02440">
    <property type="entry name" value="AdoMet_MTases"/>
    <property type="match status" value="1"/>
</dbReference>
<comment type="caution">
    <text evidence="2">The sequence shown here is derived from an EMBL/GenBank/DDBJ whole genome shotgun (WGS) entry which is preliminary data.</text>
</comment>
<dbReference type="AlphaFoldDB" id="K1XXF3"/>
<organism evidence="2">
    <name type="scientific">uncultured bacterium</name>
    <name type="common">gcode 4</name>
    <dbReference type="NCBI Taxonomy" id="1234023"/>
    <lineage>
        <taxon>Bacteria</taxon>
        <taxon>environmental samples</taxon>
    </lineage>
</organism>
<keyword evidence="2" id="KW-0489">Methyltransferase</keyword>
<dbReference type="InterPro" id="IPR013216">
    <property type="entry name" value="Methyltransf_11"/>
</dbReference>
<sequence length="258" mass="30666">MSIKDELQKFYDAQAEKYYQTRNKHRDDADIFLDEIRNCGKKTISILEFGCGSGRLLAYLKDLKWIKINYTGVDISKNLLSFAKKQISDKAAAKHIQTTFVCDDIVHHLKWLKQESFDFVIGVASFQHISTLKERFFVIKNIYRILKYEGKLLMSNRSFSLRFLRKYQKDLLSSLRKYVISFGKHQRNDIMIPRKNGETIHKRFYHIYTLTELKKIISLSWFVTEKIWYLSKWNIIPSRKESQNTLVIAKKSIFLQNE</sequence>
<dbReference type="InterPro" id="IPR029063">
    <property type="entry name" value="SAM-dependent_MTases_sf"/>
</dbReference>
<gene>
    <name evidence="2" type="ORF">ACD_80C00126G0002</name>
</gene>
<dbReference type="GO" id="GO:0032259">
    <property type="term" value="P:methylation"/>
    <property type="evidence" value="ECO:0007669"/>
    <property type="project" value="UniProtKB-KW"/>
</dbReference>
<dbReference type="Pfam" id="PF08241">
    <property type="entry name" value="Methyltransf_11"/>
    <property type="match status" value="1"/>
</dbReference>
<accession>K1XXF3</accession>
<reference evidence="2" key="1">
    <citation type="journal article" date="2012" name="Science">
        <title>Fermentation, hydrogen, and sulfur metabolism in multiple uncultivated bacterial phyla.</title>
        <authorList>
            <person name="Wrighton K.C."/>
            <person name="Thomas B.C."/>
            <person name="Sharon I."/>
            <person name="Miller C.S."/>
            <person name="Castelle C.J."/>
            <person name="VerBerkmoes N.C."/>
            <person name="Wilkins M.J."/>
            <person name="Hettich R.L."/>
            <person name="Lipton M.S."/>
            <person name="Williams K.H."/>
            <person name="Long P.E."/>
            <person name="Banfield J.F."/>
        </authorList>
    </citation>
    <scope>NUCLEOTIDE SEQUENCE [LARGE SCALE GENOMIC DNA]</scope>
</reference>
<dbReference type="GO" id="GO:0008757">
    <property type="term" value="F:S-adenosylmethionine-dependent methyltransferase activity"/>
    <property type="evidence" value="ECO:0007669"/>
    <property type="project" value="InterPro"/>
</dbReference>
<keyword evidence="2" id="KW-0808">Transferase</keyword>
<dbReference type="SUPFAM" id="SSF53335">
    <property type="entry name" value="S-adenosyl-L-methionine-dependent methyltransferases"/>
    <property type="match status" value="1"/>
</dbReference>
<proteinExistence type="predicted"/>
<dbReference type="Gene3D" id="3.40.50.150">
    <property type="entry name" value="Vaccinia Virus protein VP39"/>
    <property type="match status" value="1"/>
</dbReference>
<dbReference type="EMBL" id="AMFJ01036133">
    <property type="protein sequence ID" value="EKD25053.1"/>
    <property type="molecule type" value="Genomic_DNA"/>
</dbReference>
<evidence type="ECO:0000313" key="2">
    <source>
        <dbReference type="EMBL" id="EKD25053.1"/>
    </source>
</evidence>